<dbReference type="GeneID" id="113855835"/>
<dbReference type="PANTHER" id="PTHR15503:SF22">
    <property type="entry name" value="TRANSPOSON TY3-I GAG POLYPROTEIN"/>
    <property type="match status" value="1"/>
</dbReference>
<keyword evidence="1" id="KW-1185">Reference proteome</keyword>
<sequence>MLQRTNLLPNWQAPVQAVEAHFGHSLFDSPRATLFKLQQVDSVQGYYHEFASLANRVEGLTDAALLDCFISGPKSDVKREVKNVTDDSVPVIEESVAEFHHLSHNAFNGASGPGTLRFKVSGAEIILVASWLATLGPHVADYCQLIINFFDGSVFVTLQGDSNLSPSATQAQYHLLRRLHQTDVISTVFTLHSQMSSDAEDPFVDLVPTPPSDVVDILRQYVSVFHKPRGLPLPQSHDHAISLLPDVPPVKVRPYRYPFSYKAEIEKIVGELLQEGLIQHNTSPFSSLVILVKMKMGLRRFCTDYRALNAITIKDCFLIPTVDE</sequence>
<dbReference type="OrthoDB" id="1428943at2759"/>
<accession>A0A8B8KHH1</accession>
<dbReference type="PANTHER" id="PTHR15503">
    <property type="entry name" value="LDOC1 RELATED"/>
    <property type="match status" value="1"/>
</dbReference>
<dbReference type="Proteomes" id="UP000694853">
    <property type="component" value="Unplaced"/>
</dbReference>
<evidence type="ECO:0000313" key="2">
    <source>
        <dbReference type="RefSeq" id="XP_027343265.1"/>
    </source>
</evidence>
<reference evidence="1" key="1">
    <citation type="journal article" date="2019" name="Toxins">
        <title>Detection of Abrin-Like and Prepropulchellin-Like Toxin Genes and Transcripts Using Whole Genome Sequencing and Full-Length Transcript Sequencing of Abrus precatorius.</title>
        <authorList>
            <person name="Hovde B.T."/>
            <person name="Daligault H.E."/>
            <person name="Hanschen E.R."/>
            <person name="Kunde Y.A."/>
            <person name="Johnson M.B."/>
            <person name="Starkenburg S.R."/>
            <person name="Johnson S.L."/>
        </authorList>
    </citation>
    <scope>NUCLEOTIDE SEQUENCE [LARGE SCALE GENOMIC DNA]</scope>
</reference>
<dbReference type="SUPFAM" id="SSF56672">
    <property type="entry name" value="DNA/RNA polymerases"/>
    <property type="match status" value="1"/>
</dbReference>
<dbReference type="Gene3D" id="3.10.10.10">
    <property type="entry name" value="HIV Type 1 Reverse Transcriptase, subunit A, domain 1"/>
    <property type="match status" value="1"/>
</dbReference>
<protein>
    <submittedName>
        <fullName evidence="2">Uncharacterized protein LOC113855835</fullName>
    </submittedName>
</protein>
<dbReference type="KEGG" id="aprc:113855835"/>
<organism evidence="1 2">
    <name type="scientific">Abrus precatorius</name>
    <name type="common">Indian licorice</name>
    <name type="synonym">Glycine abrus</name>
    <dbReference type="NCBI Taxonomy" id="3816"/>
    <lineage>
        <taxon>Eukaryota</taxon>
        <taxon>Viridiplantae</taxon>
        <taxon>Streptophyta</taxon>
        <taxon>Embryophyta</taxon>
        <taxon>Tracheophyta</taxon>
        <taxon>Spermatophyta</taxon>
        <taxon>Magnoliopsida</taxon>
        <taxon>eudicotyledons</taxon>
        <taxon>Gunneridae</taxon>
        <taxon>Pentapetalae</taxon>
        <taxon>rosids</taxon>
        <taxon>fabids</taxon>
        <taxon>Fabales</taxon>
        <taxon>Fabaceae</taxon>
        <taxon>Papilionoideae</taxon>
        <taxon>50 kb inversion clade</taxon>
        <taxon>NPAAA clade</taxon>
        <taxon>indigoferoid/millettioid clade</taxon>
        <taxon>Abreae</taxon>
        <taxon>Abrus</taxon>
    </lineage>
</organism>
<dbReference type="InterPro" id="IPR043502">
    <property type="entry name" value="DNA/RNA_pol_sf"/>
</dbReference>
<reference evidence="2" key="2">
    <citation type="submission" date="2025-08" db="UniProtKB">
        <authorList>
            <consortium name="RefSeq"/>
        </authorList>
    </citation>
    <scope>IDENTIFICATION</scope>
    <source>
        <tissue evidence="2">Young leaves</tissue>
    </source>
</reference>
<gene>
    <name evidence="2" type="primary">LOC113855835</name>
</gene>
<dbReference type="AlphaFoldDB" id="A0A8B8KHH1"/>
<name>A0A8B8KHH1_ABRPR</name>
<dbReference type="RefSeq" id="XP_027343265.1">
    <property type="nucleotide sequence ID" value="XM_027487464.1"/>
</dbReference>
<evidence type="ECO:0000313" key="1">
    <source>
        <dbReference type="Proteomes" id="UP000694853"/>
    </source>
</evidence>
<proteinExistence type="predicted"/>
<dbReference type="InterPro" id="IPR032567">
    <property type="entry name" value="RTL1-rel"/>
</dbReference>